<feature type="coiled-coil region" evidence="1">
    <location>
        <begin position="84"/>
        <end position="115"/>
    </location>
</feature>
<reference evidence="2" key="1">
    <citation type="submission" date="2025-05" db="UniProtKB">
        <authorList>
            <consortium name="EnsemblMetazoa"/>
        </authorList>
    </citation>
    <scope>IDENTIFICATION</scope>
</reference>
<accession>A0ABM5JU93</accession>
<organism evidence="2 3">
    <name type="scientific">Diabrotica virgifera virgifera</name>
    <name type="common">western corn rootworm</name>
    <dbReference type="NCBI Taxonomy" id="50390"/>
    <lineage>
        <taxon>Eukaryota</taxon>
        <taxon>Metazoa</taxon>
        <taxon>Ecdysozoa</taxon>
        <taxon>Arthropoda</taxon>
        <taxon>Hexapoda</taxon>
        <taxon>Insecta</taxon>
        <taxon>Pterygota</taxon>
        <taxon>Neoptera</taxon>
        <taxon>Endopterygota</taxon>
        <taxon>Coleoptera</taxon>
        <taxon>Polyphaga</taxon>
        <taxon>Cucujiformia</taxon>
        <taxon>Chrysomeloidea</taxon>
        <taxon>Chrysomelidae</taxon>
        <taxon>Galerucinae</taxon>
        <taxon>Diabroticina</taxon>
        <taxon>Diabroticites</taxon>
        <taxon>Diabrotica</taxon>
    </lineage>
</organism>
<evidence type="ECO:0000313" key="3">
    <source>
        <dbReference type="Proteomes" id="UP001652700"/>
    </source>
</evidence>
<keyword evidence="3" id="KW-1185">Reference proteome</keyword>
<protein>
    <submittedName>
        <fullName evidence="2">Uncharacterized protein</fullName>
    </submittedName>
</protein>
<dbReference type="RefSeq" id="XP_050501504.1">
    <property type="nucleotide sequence ID" value="XM_050645547.1"/>
</dbReference>
<dbReference type="EnsemblMetazoa" id="XM_050645547.1">
    <property type="protein sequence ID" value="XP_050501504.1"/>
    <property type="gene ID" value="LOC114331016"/>
</dbReference>
<evidence type="ECO:0000256" key="1">
    <source>
        <dbReference type="SAM" id="Coils"/>
    </source>
</evidence>
<keyword evidence="1" id="KW-0175">Coiled coil</keyword>
<dbReference type="GeneID" id="114331016"/>
<name>A0ABM5JU93_DIAVI</name>
<sequence>ENEQVINEVNNNVTKKLEELETIKPQLSQAAIDHEDKLKQITEEHKREMHDFEIRVSDLLTEIENIDKDISDLSQLVETNHNNNKEQDSKINSIIQELSESKNQIQTQLDSNKKTN</sequence>
<proteinExistence type="predicted"/>
<evidence type="ECO:0000313" key="2">
    <source>
        <dbReference type="EnsemblMetazoa" id="XP_050501504.1"/>
    </source>
</evidence>
<dbReference type="Proteomes" id="UP001652700">
    <property type="component" value="Unplaced"/>
</dbReference>